<feature type="region of interest" description="Disordered" evidence="1">
    <location>
        <begin position="139"/>
        <end position="219"/>
    </location>
</feature>
<proteinExistence type="predicted"/>
<reference evidence="2 3" key="1">
    <citation type="submission" date="2018-06" db="EMBL/GenBank/DDBJ databases">
        <title>Genome Sequence of the Brown Rot Fungal Pathogen Monilinia fructigena.</title>
        <authorList>
            <person name="Landi L."/>
            <person name="De Miccolis Angelini R.M."/>
            <person name="Pollastro S."/>
            <person name="Abate D."/>
            <person name="Faretra F."/>
            <person name="Romanazzi G."/>
        </authorList>
    </citation>
    <scope>NUCLEOTIDE SEQUENCE [LARGE SCALE GENOMIC DNA]</scope>
    <source>
        <strain evidence="2 3">Mfrg269</strain>
    </source>
</reference>
<dbReference type="OrthoDB" id="4770905at2759"/>
<dbReference type="Proteomes" id="UP000249056">
    <property type="component" value="Unassembled WGS sequence"/>
</dbReference>
<gene>
    <name evidence="2" type="ORF">DID88_005961</name>
</gene>
<protein>
    <submittedName>
        <fullName evidence="2">Uncharacterized protein</fullName>
    </submittedName>
</protein>
<keyword evidence="3" id="KW-1185">Reference proteome</keyword>
<comment type="caution">
    <text evidence="2">The sequence shown here is derived from an EMBL/GenBank/DDBJ whole genome shotgun (WGS) entry which is preliminary data.</text>
</comment>
<organism evidence="2 3">
    <name type="scientific">Monilinia fructigena</name>
    <dbReference type="NCBI Taxonomy" id="38457"/>
    <lineage>
        <taxon>Eukaryota</taxon>
        <taxon>Fungi</taxon>
        <taxon>Dikarya</taxon>
        <taxon>Ascomycota</taxon>
        <taxon>Pezizomycotina</taxon>
        <taxon>Leotiomycetes</taxon>
        <taxon>Helotiales</taxon>
        <taxon>Sclerotiniaceae</taxon>
        <taxon>Monilinia</taxon>
    </lineage>
</organism>
<dbReference type="EMBL" id="QKRW01000007">
    <property type="protein sequence ID" value="RAL66291.1"/>
    <property type="molecule type" value="Genomic_DNA"/>
</dbReference>
<feature type="compositionally biased region" description="Basic and acidic residues" evidence="1">
    <location>
        <begin position="163"/>
        <end position="173"/>
    </location>
</feature>
<evidence type="ECO:0000313" key="2">
    <source>
        <dbReference type="EMBL" id="RAL66291.1"/>
    </source>
</evidence>
<dbReference type="AlphaFoldDB" id="A0A395J1Q1"/>
<sequence>MNASRSCLNDTEDKAYAAAPPLRYSNHQRTGEQHFYDDGFSNEYGRYQYMTVMYGSSSEDVKRTFRIRSQISRGQLKRQTGSAAVCYVAVPMPTTKERFIWIDLAYPIRAFYVPSAYCIPAIQEARNFLAAYCPWPQGEGDGNESQQQLKKVDDGDEQQQQPETREEGSKYNDETPQPQSQNSSDSENDRDAAANNENTEPQPESDEASSMPGDETSDA</sequence>
<evidence type="ECO:0000313" key="3">
    <source>
        <dbReference type="Proteomes" id="UP000249056"/>
    </source>
</evidence>
<name>A0A395J1Q1_9HELO</name>
<evidence type="ECO:0000256" key="1">
    <source>
        <dbReference type="SAM" id="MobiDB-lite"/>
    </source>
</evidence>
<accession>A0A395J1Q1</accession>